<comment type="catalytic activity">
    <reaction evidence="13 17">
        <text>cytidine + ATP = CMP + ADP + H(+)</text>
        <dbReference type="Rhea" id="RHEA:24674"/>
        <dbReference type="ChEBI" id="CHEBI:15378"/>
        <dbReference type="ChEBI" id="CHEBI:17562"/>
        <dbReference type="ChEBI" id="CHEBI:30616"/>
        <dbReference type="ChEBI" id="CHEBI:60377"/>
        <dbReference type="ChEBI" id="CHEBI:456216"/>
        <dbReference type="EC" id="2.7.1.48"/>
    </reaction>
</comment>
<dbReference type="GeneTree" id="ENSGT01020000230412"/>
<dbReference type="SUPFAM" id="SSF53271">
    <property type="entry name" value="PRTase-like"/>
    <property type="match status" value="1"/>
</dbReference>
<evidence type="ECO:0000256" key="5">
    <source>
        <dbReference type="ARBA" id="ARBA00022490"/>
    </source>
</evidence>
<dbReference type="Gene3D" id="3.40.50.300">
    <property type="entry name" value="P-loop containing nucleotide triphosphate hydrolases"/>
    <property type="match status" value="1"/>
</dbReference>
<feature type="region of interest" description="Disordered" evidence="18">
    <location>
        <begin position="1"/>
        <end position="81"/>
    </location>
</feature>
<feature type="domain" description="Phosphoribulokinase/uridine kinase" evidence="19">
    <location>
        <begin position="105"/>
        <end position="292"/>
    </location>
</feature>
<dbReference type="PRINTS" id="PR00988">
    <property type="entry name" value="URIDINKINASE"/>
</dbReference>
<dbReference type="AlphaFoldDB" id="A0A3B4DGV9"/>
<comment type="function">
    <text evidence="15">May contribute to UTP accumulation needed for blast transformation and proliferation.</text>
</comment>
<reference evidence="21 22" key="1">
    <citation type="submission" date="2020-10" db="EMBL/GenBank/DDBJ databases">
        <title>Pygocentrus nattereri (red-bellied piranha) genome, fPygNat1, primary haplotype.</title>
        <authorList>
            <person name="Myers G."/>
            <person name="Meyer A."/>
            <person name="Karagic N."/>
            <person name="Pippel M."/>
            <person name="Winkler S."/>
            <person name="Tracey A."/>
            <person name="Wood J."/>
            <person name="Formenti G."/>
            <person name="Howe K."/>
            <person name="Fedrigo O."/>
            <person name="Jarvis E.D."/>
        </authorList>
    </citation>
    <scope>NUCLEOTIDE SEQUENCE [LARGE SCALE GENOMIC DNA]</scope>
</reference>
<dbReference type="InterPro" id="IPR000836">
    <property type="entry name" value="PRTase_dom"/>
</dbReference>
<dbReference type="GO" id="GO:0044211">
    <property type="term" value="P:CTP salvage"/>
    <property type="evidence" value="ECO:0007669"/>
    <property type="project" value="UniProtKB-UniPathway"/>
</dbReference>
<dbReference type="InterPro" id="IPR029057">
    <property type="entry name" value="PRTase-like"/>
</dbReference>
<comment type="pathway">
    <text evidence="17">Pyrimidine metabolism; CTP biosynthesis via salvage pathway; CTP from cytidine: step 1/3.</text>
</comment>
<dbReference type="CDD" id="cd02023">
    <property type="entry name" value="UMPK"/>
    <property type="match status" value="1"/>
</dbReference>
<comment type="pathway">
    <text evidence="3 17">Pyrimidine metabolism; UMP biosynthesis via salvage pathway; UMP from uridine: step 1/1.</text>
</comment>
<evidence type="ECO:0000256" key="9">
    <source>
        <dbReference type="ARBA" id="ARBA00022777"/>
    </source>
</evidence>
<evidence type="ECO:0000313" key="21">
    <source>
        <dbReference type="Ensembl" id="ENSPNAP00000022144.1"/>
    </source>
</evidence>
<dbReference type="Pfam" id="PF14681">
    <property type="entry name" value="UPRTase"/>
    <property type="match status" value="1"/>
</dbReference>
<evidence type="ECO:0000259" key="20">
    <source>
        <dbReference type="Pfam" id="PF14681"/>
    </source>
</evidence>
<keyword evidence="10 17" id="KW-0067">ATP-binding</keyword>
<proteinExistence type="inferred from homology"/>
<evidence type="ECO:0000256" key="15">
    <source>
        <dbReference type="ARBA" id="ARBA00056790"/>
    </source>
</evidence>
<dbReference type="GO" id="GO:0005524">
    <property type="term" value="F:ATP binding"/>
    <property type="evidence" value="ECO:0007669"/>
    <property type="project" value="UniProtKB-KW"/>
</dbReference>
<accession>A0A3B4DGV9</accession>
<organism evidence="21 22">
    <name type="scientific">Pygocentrus nattereri</name>
    <name type="common">Red-bellied piranha</name>
    <dbReference type="NCBI Taxonomy" id="42514"/>
    <lineage>
        <taxon>Eukaryota</taxon>
        <taxon>Metazoa</taxon>
        <taxon>Chordata</taxon>
        <taxon>Craniata</taxon>
        <taxon>Vertebrata</taxon>
        <taxon>Euteleostomi</taxon>
        <taxon>Actinopterygii</taxon>
        <taxon>Neopterygii</taxon>
        <taxon>Teleostei</taxon>
        <taxon>Ostariophysi</taxon>
        <taxon>Characiformes</taxon>
        <taxon>Characoidei</taxon>
        <taxon>Pygocentrus</taxon>
    </lineage>
</organism>
<keyword evidence="9 17" id="KW-0418">Kinase</keyword>
<dbReference type="Gene3D" id="3.40.50.2020">
    <property type="match status" value="1"/>
</dbReference>
<evidence type="ECO:0000256" key="2">
    <source>
        <dbReference type="ARBA" id="ARBA00004496"/>
    </source>
</evidence>
<evidence type="ECO:0000256" key="3">
    <source>
        <dbReference type="ARBA" id="ARBA00004690"/>
    </source>
</evidence>
<evidence type="ECO:0000256" key="17">
    <source>
        <dbReference type="RuleBase" id="RU003825"/>
    </source>
</evidence>
<evidence type="ECO:0000256" key="1">
    <source>
        <dbReference type="ARBA" id="ARBA00004123"/>
    </source>
</evidence>
<evidence type="ECO:0000256" key="10">
    <source>
        <dbReference type="ARBA" id="ARBA00022840"/>
    </source>
</evidence>
<dbReference type="CDD" id="cd06223">
    <property type="entry name" value="PRTases_typeI"/>
    <property type="match status" value="1"/>
</dbReference>
<evidence type="ECO:0000256" key="18">
    <source>
        <dbReference type="SAM" id="MobiDB-lite"/>
    </source>
</evidence>
<dbReference type="FunFam" id="3.40.50.2020:FF:000010">
    <property type="entry name" value="Uridine-cytidine kinase"/>
    <property type="match status" value="1"/>
</dbReference>
<dbReference type="InterPro" id="IPR006083">
    <property type="entry name" value="PRK/URK"/>
</dbReference>
<evidence type="ECO:0000256" key="6">
    <source>
        <dbReference type="ARBA" id="ARBA00022553"/>
    </source>
</evidence>
<keyword evidence="12" id="KW-0539">Nucleus</keyword>
<dbReference type="STRING" id="42514.ENSPNAP00000022144"/>
<dbReference type="NCBIfam" id="TIGR00235">
    <property type="entry name" value="udk"/>
    <property type="match status" value="1"/>
</dbReference>
<dbReference type="SUPFAM" id="SSF52540">
    <property type="entry name" value="P-loop containing nucleoside triphosphate hydrolases"/>
    <property type="match status" value="1"/>
</dbReference>
<keyword evidence="7 17" id="KW-0808">Transferase</keyword>
<name>A0A3B4DGV9_PYGNA</name>
<dbReference type="GO" id="GO:0004849">
    <property type="term" value="F:uridine kinase activity"/>
    <property type="evidence" value="ECO:0007669"/>
    <property type="project" value="UniProtKB-EC"/>
</dbReference>
<keyword evidence="11" id="KW-0832">Ubl conjugation</keyword>
<protein>
    <recommendedName>
        <fullName evidence="17">Uridine-cytidine kinase</fullName>
        <ecNumber evidence="17">2.7.1.48</ecNumber>
    </recommendedName>
</protein>
<dbReference type="InterPro" id="IPR000764">
    <property type="entry name" value="Uridine_kinase-like"/>
</dbReference>
<dbReference type="GO" id="GO:0005737">
    <property type="term" value="C:cytoplasm"/>
    <property type="evidence" value="ECO:0007669"/>
    <property type="project" value="UniProtKB-SubCell"/>
</dbReference>
<dbReference type="InterPro" id="IPR027417">
    <property type="entry name" value="P-loop_NTPase"/>
</dbReference>
<keyword evidence="22" id="KW-1185">Reference proteome</keyword>
<feature type="domain" description="Phosphoribosyltransferase" evidence="20">
    <location>
        <begin position="335"/>
        <end position="538"/>
    </location>
</feature>
<reference evidence="21" key="2">
    <citation type="submission" date="2025-08" db="UniProtKB">
        <authorList>
            <consortium name="Ensembl"/>
        </authorList>
    </citation>
    <scope>IDENTIFICATION</scope>
</reference>
<comment type="subunit">
    <text evidence="16">Interacts with RNF19B.</text>
</comment>
<dbReference type="UniPathway" id="UPA00574">
    <property type="reaction ID" value="UER00637"/>
</dbReference>
<evidence type="ECO:0000256" key="4">
    <source>
        <dbReference type="ARBA" id="ARBA00005408"/>
    </source>
</evidence>
<evidence type="ECO:0000256" key="14">
    <source>
        <dbReference type="ARBA" id="ARBA00048909"/>
    </source>
</evidence>
<evidence type="ECO:0000256" key="8">
    <source>
        <dbReference type="ARBA" id="ARBA00022741"/>
    </source>
</evidence>
<dbReference type="NCBIfam" id="NF004018">
    <property type="entry name" value="PRK05480.1"/>
    <property type="match status" value="1"/>
</dbReference>
<dbReference type="NCBIfam" id="NF001097">
    <property type="entry name" value="PRK00129.1"/>
    <property type="match status" value="1"/>
</dbReference>
<dbReference type="FunFam" id="3.40.50.300:FF:000200">
    <property type="entry name" value="Uridine-cytidine kinase"/>
    <property type="match status" value="1"/>
</dbReference>
<keyword evidence="8 17" id="KW-0547">Nucleotide-binding</keyword>
<dbReference type="Ensembl" id="ENSPNAT00000034088.2">
    <property type="protein sequence ID" value="ENSPNAP00000022144.1"/>
    <property type="gene ID" value="ENSPNAG00000029492.2"/>
</dbReference>
<evidence type="ECO:0000256" key="13">
    <source>
        <dbReference type="ARBA" id="ARBA00047436"/>
    </source>
</evidence>
<evidence type="ECO:0000256" key="16">
    <source>
        <dbReference type="ARBA" id="ARBA00065923"/>
    </source>
</evidence>
<dbReference type="Pfam" id="PF00485">
    <property type="entry name" value="PRK"/>
    <property type="match status" value="1"/>
</dbReference>
<reference evidence="21" key="3">
    <citation type="submission" date="2025-09" db="UniProtKB">
        <authorList>
            <consortium name="Ensembl"/>
        </authorList>
    </citation>
    <scope>IDENTIFICATION</scope>
</reference>
<comment type="similarity">
    <text evidence="4 17">Belongs to the uridine kinase family.</text>
</comment>
<dbReference type="Proteomes" id="UP001501920">
    <property type="component" value="Chromosome 4"/>
</dbReference>
<evidence type="ECO:0000256" key="7">
    <source>
        <dbReference type="ARBA" id="ARBA00022679"/>
    </source>
</evidence>
<comment type="catalytic activity">
    <reaction evidence="14 17">
        <text>uridine + ATP = UMP + ADP + H(+)</text>
        <dbReference type="Rhea" id="RHEA:16825"/>
        <dbReference type="ChEBI" id="CHEBI:15378"/>
        <dbReference type="ChEBI" id="CHEBI:16704"/>
        <dbReference type="ChEBI" id="CHEBI:30616"/>
        <dbReference type="ChEBI" id="CHEBI:57865"/>
        <dbReference type="ChEBI" id="CHEBI:456216"/>
        <dbReference type="EC" id="2.7.1.48"/>
    </reaction>
</comment>
<dbReference type="GO" id="GO:0044206">
    <property type="term" value="P:UMP salvage"/>
    <property type="evidence" value="ECO:0007669"/>
    <property type="project" value="UniProtKB-UniPathway"/>
</dbReference>
<dbReference type="PANTHER" id="PTHR10285">
    <property type="entry name" value="URIDINE KINASE"/>
    <property type="match status" value="1"/>
</dbReference>
<feature type="compositionally biased region" description="Basic and acidic residues" evidence="18">
    <location>
        <begin position="1"/>
        <end position="35"/>
    </location>
</feature>
<dbReference type="GO" id="GO:0043771">
    <property type="term" value="F:cytidine kinase activity"/>
    <property type="evidence" value="ECO:0007669"/>
    <property type="project" value="RHEA"/>
</dbReference>
<evidence type="ECO:0000256" key="12">
    <source>
        <dbReference type="ARBA" id="ARBA00023242"/>
    </source>
</evidence>
<keyword evidence="5" id="KW-0963">Cytoplasm</keyword>
<evidence type="ECO:0000313" key="22">
    <source>
        <dbReference type="Proteomes" id="UP001501920"/>
    </source>
</evidence>
<dbReference type="GO" id="GO:0005634">
    <property type="term" value="C:nucleus"/>
    <property type="evidence" value="ECO:0007669"/>
    <property type="project" value="UniProtKB-SubCell"/>
</dbReference>
<dbReference type="EC" id="2.7.1.48" evidence="17"/>
<comment type="subcellular location">
    <subcellularLocation>
        <location evidence="2">Cytoplasm</location>
    </subcellularLocation>
    <subcellularLocation>
        <location evidence="1">Nucleus</location>
    </subcellularLocation>
</comment>
<evidence type="ECO:0000259" key="19">
    <source>
        <dbReference type="Pfam" id="PF00485"/>
    </source>
</evidence>
<keyword evidence="6" id="KW-0597">Phosphoprotein</keyword>
<dbReference type="UniPathway" id="UPA00579">
    <property type="reaction ID" value="UER00640"/>
</dbReference>
<sequence>MRTGAERDENMEAAVKRAEVQKDPKEEREEDRPMSRSDSGSGEDSLDGLMRRNCPLTPSLSPRKRTTSQSKTEPPLLRTNKRTIYTAGRPPWYNVTGTTFKEAFVIGLCGGSASGKTTVANKIIEALDVPWVVLLSMDSFYKVLSNEEQELAAKNEYNFDHPDAFDFELLVNVLRKLKKGKSVKVPVYDFTSHCRRKEWKTVYGANVVIFEGILAFANKELLKLLDMKVFVDTDSDIRLVRRLKRDISERGRDIGGVIKQYNKFVKPAFEQYIEPTVQVADIVVPRGGENFVALDLIVQHVHSQLEKRKLRWDISALASAHQGQPLPKTLSVMESTPQVRGMHTIIRNKETNRDEFIFYSKRLMRLLIEHALSFLPLKPVSVETPQGTIYEGKRLSGKRITGVSILRAGETMEQALMAVCKDIRLGKILIQTNHDTGEPELHYLRLPKDISEDYVILMDSTVSTGAAALMAVRVLLDHDVQEDKIFLLSLLMAEMGVHSVAYAFPKVRIITTAVDKKVNDEFHIIPGIGNFGDRYFGTDAPSDWEPASSLTWLHLKVTAQPMLKGPSHPVHTWY</sequence>
<evidence type="ECO:0000256" key="11">
    <source>
        <dbReference type="ARBA" id="ARBA00022843"/>
    </source>
</evidence>